<evidence type="ECO:0000256" key="4">
    <source>
        <dbReference type="ARBA" id="ARBA00011690"/>
    </source>
</evidence>
<evidence type="ECO:0000256" key="3">
    <source>
        <dbReference type="ARBA" id="ARBA00010756"/>
    </source>
</evidence>
<sequence>MRTDSFALRHIGPRESELKEMLDTIGVDSLDQLIYETIPDDIRLKSPLNLPAALSENQYAEHIGQLAAKNKIFKTYIGLGYHQAILPAVIQRNVLENPGWYTAYTPYQAEIAQGRLEALLNFQTMVSDLTGMEIANASLLDESTAAAEAMALLHAVRDRKQKKDDVNKFFVSEETLPQTISLLSTRADFLGIDLVIGNHQEFEFSSEFFGVLLQYPGKYGQVHNYTEFVSQCKEADIKIAVAADILSLVKLQAPGELGVDVVVGTTQRFGIPLGYGGPHAAYFATKEEYKRNLPGRIIGVTKDVDGNHALRMALQTREQHIKRDKATSNICTAQVLLAVMAGMYAVYHGPDGLKYIADTVHYSATNLSAQLVKLGFEQINTTYFDTVRFKADSAAVKTIAEENEINFYYPDSETVSISINETTTLEDLNAIIAVFAEVAGKECDSLVELLENEAIPKELSRKTEFLTHDVFNSYRSETELMRYIKKLERKDLSLTHSMISLGSCTMKLNAASEMLPLSNPQWGNIHPFAPVDQAEGYQIVLKRLEDQLTEITGFSATSLQPNSGAQGEYAGLMVIRAYQESIGEGHRNICLIPSSAHGTNPASAVMAGMKVVVTKASENGNIDVDDLREKAIKHKDNLAALMVTYPSTHGVFESAIKEITQIIHNNGGQVYMDGANMNAQVGLTNPGAIGADVCHLNLHKTFAIPHGGGGPGVGPICVAKQLAPFLPGNPVIKTGGENAIGAISSAPWGSALVCLISYGYIKMLGSKGLQKATEHAILNANYVKERLNEHYKTLYSGERGRAAHEMIVDCRPFKANGIEVSDIAKRLIDYGFHAPTVSFPVAGTVMIEPTESESKAELDRFCDALVSIRKEISETSAEEENNVLKNAPHTLKMLTSDEWTFPYSREKAAYPLDYIAENKFWPGVRRVDEAFGDRNLMCTCPPTEDYA</sequence>
<evidence type="ECO:0000256" key="7">
    <source>
        <dbReference type="ARBA" id="ARBA00049026"/>
    </source>
</evidence>
<dbReference type="InterPro" id="IPR049316">
    <property type="entry name" value="GDC-P_C"/>
</dbReference>
<feature type="domain" description="Glycine dehydrogenase C-terminal" evidence="10">
    <location>
        <begin position="772"/>
        <end position="889"/>
    </location>
</feature>
<dbReference type="Gene3D" id="3.90.1150.10">
    <property type="entry name" value="Aspartate Aminotransferase, domain 1"/>
    <property type="match status" value="2"/>
</dbReference>
<organism evidence="11 12">
    <name type="scientific">Autumnicola edwardsiae</name>
    <dbReference type="NCBI Taxonomy" id="3075594"/>
    <lineage>
        <taxon>Bacteria</taxon>
        <taxon>Pseudomonadati</taxon>
        <taxon>Bacteroidota</taxon>
        <taxon>Flavobacteriia</taxon>
        <taxon>Flavobacteriales</taxon>
        <taxon>Flavobacteriaceae</taxon>
        <taxon>Autumnicola</taxon>
    </lineage>
</organism>
<evidence type="ECO:0000256" key="8">
    <source>
        <dbReference type="HAMAP-Rule" id="MF_00711"/>
    </source>
</evidence>
<comment type="function">
    <text evidence="2 8">The glycine cleavage system catalyzes the degradation of glycine. The P protein binds the alpha-amino group of glycine through its pyridoxal phosphate cofactor; CO(2) is released and the remaining methylamine moiety is then transferred to the lipoamide cofactor of the H protein.</text>
</comment>
<reference evidence="11 12" key="1">
    <citation type="submission" date="2023-09" db="EMBL/GenBank/DDBJ databases">
        <authorList>
            <person name="Rey-Velasco X."/>
        </authorList>
    </citation>
    <scope>NUCLEOTIDE SEQUENCE [LARGE SCALE GENOMIC DNA]</scope>
    <source>
        <strain evidence="11 12">F297</strain>
    </source>
</reference>
<dbReference type="InterPro" id="IPR015421">
    <property type="entry name" value="PyrdxlP-dep_Trfase_major"/>
</dbReference>
<proteinExistence type="inferred from homology"/>
<dbReference type="SUPFAM" id="SSF53383">
    <property type="entry name" value="PLP-dependent transferases"/>
    <property type="match status" value="2"/>
</dbReference>
<comment type="catalytic activity">
    <reaction evidence="7 8">
        <text>N(6)-[(R)-lipoyl]-L-lysyl-[glycine-cleavage complex H protein] + glycine + H(+) = N(6)-[(R)-S(8)-aminomethyldihydrolipoyl]-L-lysyl-[glycine-cleavage complex H protein] + CO2</text>
        <dbReference type="Rhea" id="RHEA:24304"/>
        <dbReference type="Rhea" id="RHEA-COMP:10494"/>
        <dbReference type="Rhea" id="RHEA-COMP:10495"/>
        <dbReference type="ChEBI" id="CHEBI:15378"/>
        <dbReference type="ChEBI" id="CHEBI:16526"/>
        <dbReference type="ChEBI" id="CHEBI:57305"/>
        <dbReference type="ChEBI" id="CHEBI:83099"/>
        <dbReference type="ChEBI" id="CHEBI:83143"/>
        <dbReference type="EC" id="1.4.4.2"/>
    </reaction>
</comment>
<evidence type="ECO:0000256" key="6">
    <source>
        <dbReference type="ARBA" id="ARBA00023002"/>
    </source>
</evidence>
<dbReference type="EMBL" id="JAVRHP010000006">
    <property type="protein sequence ID" value="MDT0648958.1"/>
    <property type="molecule type" value="Genomic_DNA"/>
</dbReference>
<keyword evidence="5 8" id="KW-0663">Pyridoxal phosphate</keyword>
<protein>
    <recommendedName>
        <fullName evidence="8">Glycine dehydrogenase (decarboxylating)</fullName>
        <ecNumber evidence="8">1.4.4.2</ecNumber>
    </recommendedName>
    <alternativeName>
        <fullName evidence="8">Glycine cleavage system P-protein</fullName>
    </alternativeName>
    <alternativeName>
        <fullName evidence="8">Glycine decarboxylase</fullName>
    </alternativeName>
    <alternativeName>
        <fullName evidence="8">Glycine dehydrogenase (aminomethyl-transferring)</fullName>
    </alternativeName>
</protein>
<dbReference type="NCBIfam" id="NF003346">
    <property type="entry name" value="PRK04366.1"/>
    <property type="match status" value="1"/>
</dbReference>
<dbReference type="Gene3D" id="3.40.640.10">
    <property type="entry name" value="Type I PLP-dependent aspartate aminotransferase-like (Major domain)"/>
    <property type="match status" value="2"/>
</dbReference>
<keyword evidence="6 8" id="KW-0560">Oxidoreductase</keyword>
<dbReference type="InterPro" id="IPR049315">
    <property type="entry name" value="GDC-P_N"/>
</dbReference>
<comment type="cofactor">
    <cofactor evidence="1 8">
        <name>pyridoxal 5'-phosphate</name>
        <dbReference type="ChEBI" id="CHEBI:597326"/>
    </cofactor>
</comment>
<evidence type="ECO:0000259" key="10">
    <source>
        <dbReference type="Pfam" id="PF21478"/>
    </source>
</evidence>
<dbReference type="RefSeq" id="WP_311483136.1">
    <property type="nucleotide sequence ID" value="NZ_JAVRHP010000006.1"/>
</dbReference>
<dbReference type="HAMAP" id="MF_00711">
    <property type="entry name" value="GcvP"/>
    <property type="match status" value="1"/>
</dbReference>
<dbReference type="Pfam" id="PF21478">
    <property type="entry name" value="GcvP2_C"/>
    <property type="match status" value="1"/>
</dbReference>
<dbReference type="InterPro" id="IPR020581">
    <property type="entry name" value="GDC_P"/>
</dbReference>
<evidence type="ECO:0000256" key="1">
    <source>
        <dbReference type="ARBA" id="ARBA00001933"/>
    </source>
</evidence>
<comment type="similarity">
    <text evidence="3 8">Belongs to the GcvP family.</text>
</comment>
<gene>
    <name evidence="8 11" type="primary">gcvP</name>
    <name evidence="11" type="ORF">RM529_02325</name>
</gene>
<feature type="domain" description="Glycine cleavage system P-protein N-terminal" evidence="9">
    <location>
        <begin position="9"/>
        <end position="435"/>
    </location>
</feature>
<dbReference type="EC" id="1.4.4.2" evidence="8"/>
<comment type="caution">
    <text evidence="11">The sequence shown here is derived from an EMBL/GenBank/DDBJ whole genome shotgun (WGS) entry which is preliminary data.</text>
</comment>
<comment type="subunit">
    <text evidence="4 8">The glycine cleavage system is composed of four proteins: P, T, L and H.</text>
</comment>
<evidence type="ECO:0000313" key="12">
    <source>
        <dbReference type="Proteomes" id="UP001248819"/>
    </source>
</evidence>
<evidence type="ECO:0000256" key="2">
    <source>
        <dbReference type="ARBA" id="ARBA00003788"/>
    </source>
</evidence>
<name>A0ABU3CRV7_9FLAO</name>
<dbReference type="InterPro" id="IPR003437">
    <property type="entry name" value="GcvP"/>
</dbReference>
<dbReference type="NCBIfam" id="TIGR00461">
    <property type="entry name" value="gcvP"/>
    <property type="match status" value="1"/>
</dbReference>
<dbReference type="Pfam" id="PF02347">
    <property type="entry name" value="GDC-P"/>
    <property type="match status" value="2"/>
</dbReference>
<keyword evidence="12" id="KW-1185">Reference proteome</keyword>
<evidence type="ECO:0000259" key="9">
    <source>
        <dbReference type="Pfam" id="PF02347"/>
    </source>
</evidence>
<evidence type="ECO:0000313" key="11">
    <source>
        <dbReference type="EMBL" id="MDT0648958.1"/>
    </source>
</evidence>
<dbReference type="InterPro" id="IPR015422">
    <property type="entry name" value="PyrdxlP-dep_Trfase_small"/>
</dbReference>
<dbReference type="PANTHER" id="PTHR11773:SF1">
    <property type="entry name" value="GLYCINE DEHYDROGENASE (DECARBOXYLATING), MITOCHONDRIAL"/>
    <property type="match status" value="1"/>
</dbReference>
<dbReference type="InterPro" id="IPR015424">
    <property type="entry name" value="PyrdxlP-dep_Trfase"/>
</dbReference>
<dbReference type="CDD" id="cd00613">
    <property type="entry name" value="GDC-P"/>
    <property type="match status" value="2"/>
</dbReference>
<dbReference type="Proteomes" id="UP001248819">
    <property type="component" value="Unassembled WGS sequence"/>
</dbReference>
<dbReference type="GO" id="GO:0004375">
    <property type="term" value="F:glycine dehydrogenase (decarboxylating) activity"/>
    <property type="evidence" value="ECO:0007669"/>
    <property type="project" value="UniProtKB-EC"/>
</dbReference>
<dbReference type="PANTHER" id="PTHR11773">
    <property type="entry name" value="GLYCINE DEHYDROGENASE, DECARBOXYLATING"/>
    <property type="match status" value="1"/>
</dbReference>
<feature type="modified residue" description="N6-(pyridoxal phosphate)lysine" evidence="8">
    <location>
        <position position="700"/>
    </location>
</feature>
<accession>A0ABU3CRV7</accession>
<evidence type="ECO:0000256" key="5">
    <source>
        <dbReference type="ARBA" id="ARBA00022898"/>
    </source>
</evidence>
<feature type="domain" description="Glycine cleavage system P-protein N-terminal" evidence="9">
    <location>
        <begin position="445"/>
        <end position="729"/>
    </location>
</feature>